<dbReference type="AlphaFoldDB" id="A0A7X9RXA4"/>
<protein>
    <submittedName>
        <fullName evidence="2">T9SS type A sorting domain-containing protein</fullName>
    </submittedName>
</protein>
<evidence type="ECO:0000256" key="1">
    <source>
        <dbReference type="SAM" id="SignalP"/>
    </source>
</evidence>
<dbReference type="EMBL" id="JABANE010000065">
    <property type="protein sequence ID" value="NME70472.1"/>
    <property type="molecule type" value="Genomic_DNA"/>
</dbReference>
<keyword evidence="1" id="KW-0732">Signal</keyword>
<sequence>MNALNLNCLYLITVLFISFSQAVSGATFRPNAVNEGTAFFYDFDDWKNTDWVVIDATDQKESYPTSGDIIQFGNSGEWKKNAVNIQFDLVSEGITGLTFTSNSNGSELTIGSSGVVNATTISGNNKVTITVSSGGSLTVTSAVSITNDQSVINNDGTLNFQGGLTFPGGGSKTFNNTGNTYITGDFTMSSTDLNVTAGSFNISGDWIIPDANGNSYNAVEVASGASMTVGGSIDFVNQAIIGDLSSKIQISGTFTAGSGCDDGGSSVCETIEASGGLLPVELISLFGLQTEDGFLMKWSTASEQNSSHFIIEGSDTKNNWKELAEIDGQGNTTVTTDYEFLIQPSEYKYYRLVQYDLDDSYEILGVLNNEISNGTFQIQAFPNEVIQGQPVHILFSNSNGLKSVVIQLFNLNGEILKQESLSIEGNSHHQFMMPVASNNGFYILSVMAGKEKFKQKVLMN</sequence>
<evidence type="ECO:0000313" key="3">
    <source>
        <dbReference type="Proteomes" id="UP000576082"/>
    </source>
</evidence>
<dbReference type="Gene3D" id="2.60.120.260">
    <property type="entry name" value="Galactose-binding domain-like"/>
    <property type="match status" value="1"/>
</dbReference>
<gene>
    <name evidence="2" type="ORF">HHU12_21025</name>
</gene>
<feature type="signal peptide" evidence="1">
    <location>
        <begin position="1"/>
        <end position="25"/>
    </location>
</feature>
<reference evidence="2 3" key="1">
    <citation type="submission" date="2020-04" db="EMBL/GenBank/DDBJ databases">
        <title>Flammeovirga sp. SR4, a novel species isolated from seawater.</title>
        <authorList>
            <person name="Wang X."/>
        </authorList>
    </citation>
    <scope>NUCLEOTIDE SEQUENCE [LARGE SCALE GENOMIC DNA]</scope>
    <source>
        <strain evidence="2 3">ATCC 23126</strain>
    </source>
</reference>
<dbReference type="NCBIfam" id="TIGR04183">
    <property type="entry name" value="Por_Secre_tail"/>
    <property type="match status" value="1"/>
</dbReference>
<dbReference type="Proteomes" id="UP000576082">
    <property type="component" value="Unassembled WGS sequence"/>
</dbReference>
<evidence type="ECO:0000313" key="2">
    <source>
        <dbReference type="EMBL" id="NME70472.1"/>
    </source>
</evidence>
<name>A0A7X9RXA4_9BACT</name>
<dbReference type="RefSeq" id="WP_169658707.1">
    <property type="nucleotide sequence ID" value="NZ_JABANE010000065.1"/>
</dbReference>
<feature type="chain" id="PRO_5031407606" evidence="1">
    <location>
        <begin position="26"/>
        <end position="460"/>
    </location>
</feature>
<accession>A0A7X9RXA4</accession>
<comment type="caution">
    <text evidence="2">The sequence shown here is derived from an EMBL/GenBank/DDBJ whole genome shotgun (WGS) entry which is preliminary data.</text>
</comment>
<proteinExistence type="predicted"/>
<keyword evidence="3" id="KW-1185">Reference proteome</keyword>
<organism evidence="2 3">
    <name type="scientific">Flammeovirga aprica JL-4</name>
    <dbReference type="NCBI Taxonomy" id="694437"/>
    <lineage>
        <taxon>Bacteria</taxon>
        <taxon>Pseudomonadati</taxon>
        <taxon>Bacteroidota</taxon>
        <taxon>Cytophagia</taxon>
        <taxon>Cytophagales</taxon>
        <taxon>Flammeovirgaceae</taxon>
        <taxon>Flammeovirga</taxon>
    </lineage>
</organism>
<dbReference type="InterPro" id="IPR026444">
    <property type="entry name" value="Secre_tail"/>
</dbReference>